<dbReference type="Pfam" id="PF20358">
    <property type="entry name" value="DUF6653"/>
    <property type="match status" value="1"/>
</dbReference>
<keyword evidence="1" id="KW-0472">Membrane</keyword>
<proteinExistence type="predicted"/>
<evidence type="ECO:0000313" key="2">
    <source>
        <dbReference type="EMBL" id="QCI63242.1"/>
    </source>
</evidence>
<dbReference type="OrthoDB" id="1442233at2"/>
<evidence type="ECO:0000313" key="3">
    <source>
        <dbReference type="Proteomes" id="UP000298781"/>
    </source>
</evidence>
<keyword evidence="1" id="KW-0812">Transmembrane</keyword>
<dbReference type="InterPro" id="IPR046595">
    <property type="entry name" value="DUF6653"/>
</dbReference>
<dbReference type="KEGG" id="pstg:E8M01_02740"/>
<keyword evidence="3" id="KW-1185">Reference proteome</keyword>
<organism evidence="2 3">
    <name type="scientific">Phreatobacter stygius</name>
    <dbReference type="NCBI Taxonomy" id="1940610"/>
    <lineage>
        <taxon>Bacteria</taxon>
        <taxon>Pseudomonadati</taxon>
        <taxon>Pseudomonadota</taxon>
        <taxon>Alphaproteobacteria</taxon>
        <taxon>Hyphomicrobiales</taxon>
        <taxon>Phreatobacteraceae</taxon>
        <taxon>Phreatobacter</taxon>
    </lineage>
</organism>
<dbReference type="RefSeq" id="WP_136958703.1">
    <property type="nucleotide sequence ID" value="NZ_CP039690.1"/>
</dbReference>
<name>A0A4D7B4V4_9HYPH</name>
<reference evidence="2 3" key="1">
    <citation type="submission" date="2019-04" db="EMBL/GenBank/DDBJ databases">
        <title>Phreatobacter aquaticus sp. nov.</title>
        <authorList>
            <person name="Choi A."/>
        </authorList>
    </citation>
    <scope>NUCLEOTIDE SEQUENCE [LARGE SCALE GENOMIC DNA]</scope>
    <source>
        <strain evidence="2 3">KCTC 52518</strain>
    </source>
</reference>
<gene>
    <name evidence="2" type="ORF">E8M01_02740</name>
</gene>
<dbReference type="Proteomes" id="UP000298781">
    <property type="component" value="Chromosome"/>
</dbReference>
<sequence length="165" mass="18892">MRRLAVIAKAFGMTDEAWRRHANPWSVYTRFAAIPAMILAVWSRTWLGWWALIPIALVILWLVVNPHVFAPVDTPRSWAAKGIYGEKLWLERPDLVPPGDRLAFRWLAVPGVVGAGLLGWGLIMLEIWPTVFGASLVVMAQLWRIDRLGRLYEGREWGPDVRREK</sequence>
<keyword evidence="1" id="KW-1133">Transmembrane helix</keyword>
<dbReference type="EMBL" id="CP039690">
    <property type="protein sequence ID" value="QCI63242.1"/>
    <property type="molecule type" value="Genomic_DNA"/>
</dbReference>
<accession>A0A4D7B4V4</accession>
<protein>
    <submittedName>
        <fullName evidence="2">Uncharacterized protein</fullName>
    </submittedName>
</protein>
<feature type="transmembrane region" description="Helical" evidence="1">
    <location>
        <begin position="49"/>
        <end position="69"/>
    </location>
</feature>
<evidence type="ECO:0000256" key="1">
    <source>
        <dbReference type="SAM" id="Phobius"/>
    </source>
</evidence>
<dbReference type="AlphaFoldDB" id="A0A4D7B4V4"/>
<feature type="transmembrane region" description="Helical" evidence="1">
    <location>
        <begin position="127"/>
        <end position="145"/>
    </location>
</feature>